<sequence>MIAGSRSEDGSGGVGASSVDVFPTHVGVIMLGATIAALLYALAEQR</sequence>
<evidence type="ECO:0000313" key="2">
    <source>
        <dbReference type="EMBL" id="KWW98757.1"/>
    </source>
</evidence>
<organism evidence="2 3">
    <name type="scientific">Carbonactinospora thermoautotrophica</name>
    <dbReference type="NCBI Taxonomy" id="1469144"/>
    <lineage>
        <taxon>Bacteria</taxon>
        <taxon>Bacillati</taxon>
        <taxon>Actinomycetota</taxon>
        <taxon>Actinomycetes</taxon>
        <taxon>Kitasatosporales</taxon>
        <taxon>Carbonactinosporaceae</taxon>
        <taxon>Carbonactinospora</taxon>
    </lineage>
</organism>
<evidence type="ECO:0000256" key="1">
    <source>
        <dbReference type="SAM" id="Phobius"/>
    </source>
</evidence>
<keyword evidence="1" id="KW-0812">Transmembrane</keyword>
<reference evidence="3" key="1">
    <citation type="submission" date="2015-04" db="EMBL/GenBank/DDBJ databases">
        <title>Physiological reanalysis, assessment of diazotrophy, and genome sequences of multiple isolates of Streptomyces thermoautotrophicus.</title>
        <authorList>
            <person name="MacKellar D.C."/>
            <person name="Lieber L."/>
            <person name="Norman J."/>
            <person name="Bolger A."/>
            <person name="Tobin C."/>
            <person name="Murray J.W."/>
            <person name="Chang R."/>
            <person name="Ford T."/>
            <person name="Nguyen P.Q."/>
            <person name="Woodward J."/>
            <person name="Permingeat H."/>
            <person name="Joshi N.S."/>
            <person name="Silver P.A."/>
            <person name="Usadel B."/>
            <person name="Rutherford A.W."/>
            <person name="Friesen M."/>
            <person name="Prell J."/>
        </authorList>
    </citation>
    <scope>NUCLEOTIDE SEQUENCE [LARGE SCALE GENOMIC DNA]</scope>
    <source>
        <strain evidence="3">H1</strain>
    </source>
</reference>
<proteinExistence type="predicted"/>
<keyword evidence="3" id="KW-1185">Reference proteome</keyword>
<name>A0A132MLL8_9ACTN</name>
<dbReference type="PATRIC" id="fig|1469144.10.peg.478"/>
<dbReference type="RefSeq" id="WP_171842984.1">
    <property type="nucleotide sequence ID" value="NZ_LAXD01000001.1"/>
</dbReference>
<comment type="caution">
    <text evidence="2">The sequence shown here is derived from an EMBL/GenBank/DDBJ whole genome shotgun (WGS) entry which is preliminary data.</text>
</comment>
<feature type="transmembrane region" description="Helical" evidence="1">
    <location>
        <begin position="22"/>
        <end position="43"/>
    </location>
</feature>
<dbReference type="Proteomes" id="UP000070188">
    <property type="component" value="Unassembled WGS sequence"/>
</dbReference>
<dbReference type="AlphaFoldDB" id="A0A132MLL8"/>
<dbReference type="EMBL" id="LAXD01000001">
    <property type="protein sequence ID" value="KWW98757.1"/>
    <property type="molecule type" value="Genomic_DNA"/>
</dbReference>
<gene>
    <name evidence="2" type="ORF">LI90_386</name>
</gene>
<keyword evidence="1" id="KW-1133">Transmembrane helix</keyword>
<accession>A0A132MLL8</accession>
<evidence type="ECO:0000313" key="3">
    <source>
        <dbReference type="Proteomes" id="UP000070188"/>
    </source>
</evidence>
<keyword evidence="1" id="KW-0472">Membrane</keyword>
<protein>
    <submittedName>
        <fullName evidence="2">Uncharacterized protein</fullName>
    </submittedName>
</protein>